<feature type="signal peptide" evidence="1">
    <location>
        <begin position="1"/>
        <end position="23"/>
    </location>
</feature>
<keyword evidence="3" id="KW-1185">Reference proteome</keyword>
<name>A0ABY5GJQ7_9GAMM</name>
<protein>
    <submittedName>
        <fullName evidence="2">DUF2860 domain-containing protein</fullName>
    </submittedName>
</protein>
<dbReference type="EMBL" id="CP101509">
    <property type="protein sequence ID" value="UTV29554.1"/>
    <property type="molecule type" value="Genomic_DNA"/>
</dbReference>
<dbReference type="Pfam" id="PF11059">
    <property type="entry name" value="DUF2860"/>
    <property type="match status" value="1"/>
</dbReference>
<reference evidence="2" key="1">
    <citation type="submission" date="2022-07" db="EMBL/GenBank/DDBJ databases">
        <title>Genome sequencing of Photobacterium atrarenae GJH2-4.</title>
        <authorList>
            <person name="Park S.-J."/>
        </authorList>
    </citation>
    <scope>NUCLEOTIDE SEQUENCE</scope>
    <source>
        <strain evidence="2">GJH2-4</strain>
    </source>
</reference>
<feature type="chain" id="PRO_5045150166" evidence="1">
    <location>
        <begin position="24"/>
        <end position="90"/>
    </location>
</feature>
<evidence type="ECO:0000256" key="1">
    <source>
        <dbReference type="SAM" id="SignalP"/>
    </source>
</evidence>
<gene>
    <name evidence="2" type="ORF">NNL38_21285</name>
</gene>
<evidence type="ECO:0000313" key="2">
    <source>
        <dbReference type="EMBL" id="UTV29554.1"/>
    </source>
</evidence>
<keyword evidence="1" id="KW-0732">Signal</keyword>
<organism evidence="2 3">
    <name type="scientific">Photobacterium atrarenae</name>
    <dbReference type="NCBI Taxonomy" id="865757"/>
    <lineage>
        <taxon>Bacteria</taxon>
        <taxon>Pseudomonadati</taxon>
        <taxon>Pseudomonadota</taxon>
        <taxon>Gammaproteobacteria</taxon>
        <taxon>Vibrionales</taxon>
        <taxon>Vibrionaceae</taxon>
        <taxon>Photobacterium</taxon>
    </lineage>
</organism>
<dbReference type="PROSITE" id="PS51257">
    <property type="entry name" value="PROKAR_LIPOPROTEIN"/>
    <property type="match status" value="1"/>
</dbReference>
<dbReference type="Proteomes" id="UP001057998">
    <property type="component" value="Chromosome 2"/>
</dbReference>
<dbReference type="InterPro" id="IPR016896">
    <property type="entry name" value="DUF2860"/>
</dbReference>
<dbReference type="RefSeq" id="WP_255390872.1">
    <property type="nucleotide sequence ID" value="NZ_CP101509.1"/>
</dbReference>
<sequence length="90" mass="9343">MKHTLSAIVTGLLASGIACNAQASQGLSGEIGFLLGYRYTLNPESHLSLSLLPGVVDGKTWADPYLVDVTRQETDVAGNLRAGVLSASAL</sequence>
<evidence type="ECO:0000313" key="3">
    <source>
        <dbReference type="Proteomes" id="UP001057998"/>
    </source>
</evidence>
<proteinExistence type="predicted"/>
<accession>A0ABY5GJQ7</accession>